<evidence type="ECO:0000256" key="1">
    <source>
        <dbReference type="ARBA" id="ARBA00001614"/>
    </source>
</evidence>
<dbReference type="InterPro" id="IPR011013">
    <property type="entry name" value="Gal_mutarotase_sf_dom"/>
</dbReference>
<dbReference type="PANTHER" id="PTHR10091:SF0">
    <property type="entry name" value="GALACTOSE MUTAROTASE"/>
    <property type="match status" value="1"/>
</dbReference>
<feature type="active site" description="Proton acceptor" evidence="9">
    <location>
        <position position="313"/>
    </location>
</feature>
<dbReference type="EC" id="5.1.3.3" evidence="4 8"/>
<dbReference type="GO" id="GO:0006006">
    <property type="term" value="P:glucose metabolic process"/>
    <property type="evidence" value="ECO:0007669"/>
    <property type="project" value="TreeGrafter"/>
</dbReference>
<dbReference type="UniPathway" id="UPA00242"/>
<accession>A0A223ECX6</accession>
<dbReference type="GO" id="GO:0033499">
    <property type="term" value="P:galactose catabolic process via UDP-galactose, Leloir pathway"/>
    <property type="evidence" value="ECO:0007669"/>
    <property type="project" value="TreeGrafter"/>
</dbReference>
<dbReference type="Gene3D" id="2.70.98.10">
    <property type="match status" value="1"/>
</dbReference>
<feature type="binding site" evidence="11">
    <location>
        <begin position="179"/>
        <end position="181"/>
    </location>
    <ligand>
        <name>beta-D-galactose</name>
        <dbReference type="ChEBI" id="CHEBI:27667"/>
    </ligand>
</feature>
<sequence length="348" mass="39205">MKIEEGIFGEINRELVKSYSIMNNQNIKVTCIDFGCTITRIDVPDKEGNIENIVLGFDSAEDYLHYSPYFGAVIGRVAGRVNPPSVDIEGFTYLLPENEGRTHLHGGPDGFHNVVWKSSTSESVDEASVTFTYMSPDGEAGYPGNLEVSVVYTLTNNNELIITYHGISDKNTLLNLTNHTYFNLSGNLKEDILQHELTMKSDKFLELDPSLLPTGNLIDAEHTPFDFRTGKRIIEGVKSTHKQNEIVGNGYDHPFLLSENHQKEICLVNPSNGRKMIVETDEPYVVLYTGNMLEDTFRIRGIPCQKHLGLCLETQHPPNAIHNQQLPSILLEKDKEYHSKTRFTFTVV</sequence>
<evidence type="ECO:0000256" key="8">
    <source>
        <dbReference type="PIRNR" id="PIRNR005096"/>
    </source>
</evidence>
<comment type="pathway">
    <text evidence="2 8">Carbohydrate metabolism; hexose metabolism.</text>
</comment>
<protein>
    <recommendedName>
        <fullName evidence="5 8">Aldose 1-epimerase</fullName>
        <ecNumber evidence="4 8">5.1.3.3</ecNumber>
    </recommendedName>
</protein>
<dbReference type="PIRSF" id="PIRSF005096">
    <property type="entry name" value="GALM"/>
    <property type="match status" value="1"/>
</dbReference>
<dbReference type="GO" id="GO:0030246">
    <property type="term" value="F:carbohydrate binding"/>
    <property type="evidence" value="ECO:0007669"/>
    <property type="project" value="InterPro"/>
</dbReference>
<dbReference type="InterPro" id="IPR018052">
    <property type="entry name" value="Ald1_epimerase_CS"/>
</dbReference>
<dbReference type="SUPFAM" id="SSF74650">
    <property type="entry name" value="Galactose mutarotase-like"/>
    <property type="match status" value="1"/>
</dbReference>
<evidence type="ECO:0000256" key="4">
    <source>
        <dbReference type="ARBA" id="ARBA00013185"/>
    </source>
</evidence>
<dbReference type="EMBL" id="CP017704">
    <property type="protein sequence ID" value="ASS93107.1"/>
    <property type="molecule type" value="Genomic_DNA"/>
</dbReference>
<feature type="active site" description="Proton donor" evidence="9">
    <location>
        <position position="179"/>
    </location>
</feature>
<evidence type="ECO:0000256" key="7">
    <source>
        <dbReference type="ARBA" id="ARBA00023277"/>
    </source>
</evidence>
<feature type="binding site" evidence="10">
    <location>
        <position position="252"/>
    </location>
    <ligand>
        <name>beta-D-galactose</name>
        <dbReference type="ChEBI" id="CHEBI:27667"/>
    </ligand>
</feature>
<evidence type="ECO:0000256" key="9">
    <source>
        <dbReference type="PIRSR" id="PIRSR005096-1"/>
    </source>
</evidence>
<name>A0A223ECX6_9BACI</name>
<keyword evidence="7 8" id="KW-0119">Carbohydrate metabolism</keyword>
<dbReference type="PANTHER" id="PTHR10091">
    <property type="entry name" value="ALDOSE-1-EPIMERASE"/>
    <property type="match status" value="1"/>
</dbReference>
<dbReference type="PROSITE" id="PS00545">
    <property type="entry name" value="ALDOSE_1_EPIMERASE"/>
    <property type="match status" value="1"/>
</dbReference>
<dbReference type="Pfam" id="PF01263">
    <property type="entry name" value="Aldose_epim"/>
    <property type="match status" value="1"/>
</dbReference>
<evidence type="ECO:0000313" key="13">
    <source>
        <dbReference type="Proteomes" id="UP000214618"/>
    </source>
</evidence>
<evidence type="ECO:0000256" key="5">
    <source>
        <dbReference type="ARBA" id="ARBA00014165"/>
    </source>
</evidence>
<dbReference type="AlphaFoldDB" id="A0A223ECX6"/>
<evidence type="ECO:0000256" key="3">
    <source>
        <dbReference type="ARBA" id="ARBA00006206"/>
    </source>
</evidence>
<evidence type="ECO:0000256" key="6">
    <source>
        <dbReference type="ARBA" id="ARBA00023235"/>
    </source>
</evidence>
<dbReference type="OrthoDB" id="9779408at2"/>
<evidence type="ECO:0000256" key="2">
    <source>
        <dbReference type="ARBA" id="ARBA00005028"/>
    </source>
</evidence>
<organism evidence="12 13">
    <name type="scientific">Peribacillus simplex NBRC 15720 = DSM 1321</name>
    <dbReference type="NCBI Taxonomy" id="1349754"/>
    <lineage>
        <taxon>Bacteria</taxon>
        <taxon>Bacillati</taxon>
        <taxon>Bacillota</taxon>
        <taxon>Bacilli</taxon>
        <taxon>Bacillales</taxon>
        <taxon>Bacillaceae</taxon>
        <taxon>Peribacillus</taxon>
    </lineage>
</organism>
<comment type="catalytic activity">
    <reaction evidence="1 8">
        <text>alpha-D-glucose = beta-D-glucose</text>
        <dbReference type="Rhea" id="RHEA:10264"/>
        <dbReference type="ChEBI" id="CHEBI:15903"/>
        <dbReference type="ChEBI" id="CHEBI:17925"/>
        <dbReference type="EC" id="5.1.3.3"/>
    </reaction>
</comment>
<dbReference type="Proteomes" id="UP000214618">
    <property type="component" value="Chromosome"/>
</dbReference>
<dbReference type="InterPro" id="IPR014718">
    <property type="entry name" value="GH-type_carb-bd"/>
</dbReference>
<comment type="similarity">
    <text evidence="3 8">Belongs to the aldose epimerase family.</text>
</comment>
<dbReference type="NCBIfam" id="NF008277">
    <property type="entry name" value="PRK11055.1"/>
    <property type="match status" value="1"/>
</dbReference>
<dbReference type="InterPro" id="IPR047215">
    <property type="entry name" value="Galactose_mutarotase-like"/>
</dbReference>
<evidence type="ECO:0000256" key="10">
    <source>
        <dbReference type="PIRSR" id="PIRSR005096-2"/>
    </source>
</evidence>
<dbReference type="InterPro" id="IPR008183">
    <property type="entry name" value="Aldose_1/G6P_1-epimerase"/>
</dbReference>
<keyword evidence="6 8" id="KW-0413">Isomerase</keyword>
<dbReference type="GO" id="GO:0005737">
    <property type="term" value="C:cytoplasm"/>
    <property type="evidence" value="ECO:0007669"/>
    <property type="project" value="TreeGrafter"/>
</dbReference>
<dbReference type="GO" id="GO:0004034">
    <property type="term" value="F:aldose 1-epimerase activity"/>
    <property type="evidence" value="ECO:0007669"/>
    <property type="project" value="UniProtKB-EC"/>
</dbReference>
<evidence type="ECO:0000256" key="11">
    <source>
        <dbReference type="PIRSR" id="PIRSR005096-3"/>
    </source>
</evidence>
<dbReference type="GeneID" id="56471790"/>
<evidence type="ECO:0000313" key="12">
    <source>
        <dbReference type="EMBL" id="ASS93107.1"/>
    </source>
</evidence>
<proteinExistence type="inferred from homology"/>
<dbReference type="InterPro" id="IPR015443">
    <property type="entry name" value="Aldose_1-epimerase"/>
</dbReference>
<reference evidence="12 13" key="1">
    <citation type="submission" date="2016-10" db="EMBL/GenBank/DDBJ databases">
        <title>The whole genome sequencing and assembly of Bacillus simplex DSM 1321 strain.</title>
        <authorList>
            <person name="Park M.-K."/>
            <person name="Lee Y.-J."/>
            <person name="Yi H."/>
            <person name="Bahn Y.-S."/>
            <person name="Kim J.F."/>
            <person name="Lee D.-W."/>
        </authorList>
    </citation>
    <scope>NUCLEOTIDE SEQUENCE [LARGE SCALE GENOMIC DNA]</scope>
    <source>
        <strain evidence="12 13">DSM 1321</strain>
    </source>
</reference>
<dbReference type="RefSeq" id="WP_063234544.1">
    <property type="nucleotide sequence ID" value="NZ_BCVO01000016.1"/>
</dbReference>
<gene>
    <name evidence="12" type="ORF">BS1321_03490</name>
</gene>
<dbReference type="CDD" id="cd09019">
    <property type="entry name" value="galactose_mutarotase_like"/>
    <property type="match status" value="1"/>
</dbReference>